<name>A0A815JKZ5_ADIRI</name>
<dbReference type="Proteomes" id="UP000663828">
    <property type="component" value="Unassembled WGS sequence"/>
</dbReference>
<keyword evidence="3" id="KW-1185">Reference proteome</keyword>
<protein>
    <submittedName>
        <fullName evidence="2">Uncharacterized protein</fullName>
    </submittedName>
</protein>
<feature type="transmembrane region" description="Helical" evidence="1">
    <location>
        <begin position="308"/>
        <end position="330"/>
    </location>
</feature>
<organism evidence="2 3">
    <name type="scientific">Adineta ricciae</name>
    <name type="common">Rotifer</name>
    <dbReference type="NCBI Taxonomy" id="249248"/>
    <lineage>
        <taxon>Eukaryota</taxon>
        <taxon>Metazoa</taxon>
        <taxon>Spiralia</taxon>
        <taxon>Gnathifera</taxon>
        <taxon>Rotifera</taxon>
        <taxon>Eurotatoria</taxon>
        <taxon>Bdelloidea</taxon>
        <taxon>Adinetida</taxon>
        <taxon>Adinetidae</taxon>
        <taxon>Adineta</taxon>
    </lineage>
</organism>
<sequence length="381" mass="43966">MKIPDMSITNDDGIALDLSIVFILFLLPNIILICLTILNTCILYLSKTHPQLNHCLGKLANFFANGALDRIIRNVVKRTEIQKRQHLNQKPVTQPSSVNLRADPLIFKRSPSSNSSNSIVTKEYDANYLLLVPFQLDLLLTVLVYKILTRDVYFETCQTYLTTYHNRPDQVVCWLKNINRNVSNSSGNTTLVQYCLNQTITLINYEHNDVICTQYVFKLINIIDTVTNIFAWHQAIVFTVTKSIVFCYWYQQHLCKLSCWLNLFKYERRIIVLAAFGLILAIYIIIFVVLLPIYFIDAERQRVDLTRHLAYACSKFLVGIVVHVNIYTFYQWQTLVVQKQRKLSIRKGGDFVVNQLHAVPSSIPVSDQDSAVINRHQITSI</sequence>
<dbReference type="EMBL" id="CAJNOR010003117">
    <property type="protein sequence ID" value="CAF1379279.1"/>
    <property type="molecule type" value="Genomic_DNA"/>
</dbReference>
<keyword evidence="1" id="KW-0812">Transmembrane</keyword>
<evidence type="ECO:0000313" key="3">
    <source>
        <dbReference type="Proteomes" id="UP000663828"/>
    </source>
</evidence>
<evidence type="ECO:0000313" key="2">
    <source>
        <dbReference type="EMBL" id="CAF1379279.1"/>
    </source>
</evidence>
<reference evidence="2" key="1">
    <citation type="submission" date="2021-02" db="EMBL/GenBank/DDBJ databases">
        <authorList>
            <person name="Nowell W R."/>
        </authorList>
    </citation>
    <scope>NUCLEOTIDE SEQUENCE</scope>
</reference>
<feature type="transmembrane region" description="Helical" evidence="1">
    <location>
        <begin position="20"/>
        <end position="45"/>
    </location>
</feature>
<proteinExistence type="predicted"/>
<dbReference type="AlphaFoldDB" id="A0A815JKZ5"/>
<accession>A0A815JKZ5</accession>
<feature type="transmembrane region" description="Helical" evidence="1">
    <location>
        <begin position="270"/>
        <end position="296"/>
    </location>
</feature>
<keyword evidence="1" id="KW-0472">Membrane</keyword>
<comment type="caution">
    <text evidence="2">The sequence shown here is derived from an EMBL/GenBank/DDBJ whole genome shotgun (WGS) entry which is preliminary data.</text>
</comment>
<evidence type="ECO:0000256" key="1">
    <source>
        <dbReference type="SAM" id="Phobius"/>
    </source>
</evidence>
<keyword evidence="1" id="KW-1133">Transmembrane helix</keyword>
<gene>
    <name evidence="2" type="ORF">XAT740_LOCUS32982</name>
</gene>